<sequence>MSRTVLVTGAAGLIGRAVVDLLRRNDVRVTALDRTGDVAGADRVVVGDATDPVAVRAALSGADGVVHLAAIPAPVLGTAVDVYAGNSRATFVVLDAAAEAGVRRAVIASSYSILGLAWGPDTLRPAYVPVDEASPLQVADPYALSKQADEATAAMMHRRYGMTVTALRFPYVGDVADRLPKRAAELAADPAVGRAELWSYLDVRDAAAACWAGLTAAPPGSHPLFVAAPDTLAPYPTRALLDAYLPDVPRRAEFPGRTVPIDVSAARRVLGWRARHPWPLESRDLEAP</sequence>
<dbReference type="SUPFAM" id="SSF51735">
    <property type="entry name" value="NAD(P)-binding Rossmann-fold domains"/>
    <property type="match status" value="1"/>
</dbReference>
<gene>
    <name evidence="2" type="ORF">Aru02nite_63530</name>
</gene>
<dbReference type="Gene3D" id="3.40.50.720">
    <property type="entry name" value="NAD(P)-binding Rossmann-like Domain"/>
    <property type="match status" value="1"/>
</dbReference>
<comment type="caution">
    <text evidence="2">The sequence shown here is derived from an EMBL/GenBank/DDBJ whole genome shotgun (WGS) entry which is preliminary data.</text>
</comment>
<dbReference type="InterPro" id="IPR050177">
    <property type="entry name" value="Lipid_A_modif_metabolic_enz"/>
</dbReference>
<evidence type="ECO:0000313" key="2">
    <source>
        <dbReference type="EMBL" id="GID15464.1"/>
    </source>
</evidence>
<reference evidence="2" key="1">
    <citation type="submission" date="2021-01" db="EMBL/GenBank/DDBJ databases">
        <title>Whole genome shotgun sequence of Actinocatenispora rupis NBRC 107355.</title>
        <authorList>
            <person name="Komaki H."/>
            <person name="Tamura T."/>
        </authorList>
    </citation>
    <scope>NUCLEOTIDE SEQUENCE</scope>
    <source>
        <strain evidence="2">NBRC 107355</strain>
    </source>
</reference>
<protein>
    <submittedName>
        <fullName evidence="2">NAD-dependent epimerase</fullName>
    </submittedName>
</protein>
<dbReference type="PANTHER" id="PTHR43245:SF55">
    <property type="entry name" value="NAD(P)-BINDING DOMAIN-CONTAINING PROTEIN"/>
    <property type="match status" value="1"/>
</dbReference>
<accession>A0A8J3NH11</accession>
<feature type="domain" description="NAD-dependent epimerase/dehydratase" evidence="1">
    <location>
        <begin position="5"/>
        <end position="216"/>
    </location>
</feature>
<dbReference type="EMBL" id="BOMB01000043">
    <property type="protein sequence ID" value="GID15464.1"/>
    <property type="molecule type" value="Genomic_DNA"/>
</dbReference>
<dbReference type="AlphaFoldDB" id="A0A8J3NH11"/>
<keyword evidence="3" id="KW-1185">Reference proteome</keyword>
<name>A0A8J3NH11_9ACTN</name>
<evidence type="ECO:0000313" key="3">
    <source>
        <dbReference type="Proteomes" id="UP000612808"/>
    </source>
</evidence>
<proteinExistence type="predicted"/>
<dbReference type="RefSeq" id="WP_239077073.1">
    <property type="nucleotide sequence ID" value="NZ_BAAAZM010000022.1"/>
</dbReference>
<dbReference type="InterPro" id="IPR036291">
    <property type="entry name" value="NAD(P)-bd_dom_sf"/>
</dbReference>
<dbReference type="Pfam" id="PF01370">
    <property type="entry name" value="Epimerase"/>
    <property type="match status" value="1"/>
</dbReference>
<dbReference type="PANTHER" id="PTHR43245">
    <property type="entry name" value="BIFUNCTIONAL POLYMYXIN RESISTANCE PROTEIN ARNA"/>
    <property type="match status" value="1"/>
</dbReference>
<dbReference type="Proteomes" id="UP000612808">
    <property type="component" value="Unassembled WGS sequence"/>
</dbReference>
<organism evidence="2 3">
    <name type="scientific">Actinocatenispora rupis</name>
    <dbReference type="NCBI Taxonomy" id="519421"/>
    <lineage>
        <taxon>Bacteria</taxon>
        <taxon>Bacillati</taxon>
        <taxon>Actinomycetota</taxon>
        <taxon>Actinomycetes</taxon>
        <taxon>Micromonosporales</taxon>
        <taxon>Micromonosporaceae</taxon>
        <taxon>Actinocatenispora</taxon>
    </lineage>
</organism>
<dbReference type="InterPro" id="IPR001509">
    <property type="entry name" value="Epimerase_deHydtase"/>
</dbReference>
<evidence type="ECO:0000259" key="1">
    <source>
        <dbReference type="Pfam" id="PF01370"/>
    </source>
</evidence>